<dbReference type="GO" id="GO:0005524">
    <property type="term" value="F:ATP binding"/>
    <property type="evidence" value="ECO:0007669"/>
    <property type="project" value="InterPro"/>
</dbReference>
<evidence type="ECO:0000259" key="2">
    <source>
        <dbReference type="SMART" id="SM00382"/>
    </source>
</evidence>
<feature type="region of interest" description="Disordered" evidence="1">
    <location>
        <begin position="511"/>
        <end position="533"/>
    </location>
</feature>
<feature type="compositionally biased region" description="Basic residues" evidence="1">
    <location>
        <begin position="464"/>
        <end position="482"/>
    </location>
</feature>
<dbReference type="PANTHER" id="PTHR23077">
    <property type="entry name" value="AAA-FAMILY ATPASE"/>
    <property type="match status" value="1"/>
</dbReference>
<dbReference type="GO" id="GO:0042254">
    <property type="term" value="P:ribosome biogenesis"/>
    <property type="evidence" value="ECO:0007669"/>
    <property type="project" value="TreeGrafter"/>
</dbReference>
<dbReference type="GO" id="GO:0005634">
    <property type="term" value="C:nucleus"/>
    <property type="evidence" value="ECO:0007669"/>
    <property type="project" value="TreeGrafter"/>
</dbReference>
<sequence length="561" mass="63132">MATPSTTSTTTAYHQAMHTYLTHHSAPKPDTSTFVLSLLRSTHPSHHITKTTKHKCDLLNFALAGHAVATPSNDSTLYDSTRLSRQPHTRLQRQTEPSTLYDDVAFGRWVYVWEGKEFLVFGCSYIELYRPKHDYFYVLAPKINQNGDGKEESRHHPDTDALLLAVADWSAALHNEIYVFDDGSWEKDRELFTSVQDASWDDVILNQDMKDSLIADVQGFFDNQALYKKLAVPWKRGVILHGVPGNGKTISIKALINSLSKREDPVPSLYVKSFDNCNGPKRSIRSIFSHARTMAPCILIFEDLDSLVTAKTRSYFLNEVDGLESNDGILMIGSTNHLEKLDPAISKRPSRFDRKYHFRVPDVKEREAYARFWRGKLEGSEMVAFPEELCAVIAGLTEGFSFAYLKELFVIALMTIARGTVRDDGENEEEKGSESSDGFDVVMELDESAASDAPAEPTTESKKSTKKASKKATKKVVPKKTQKMPEIEVPEELKENLLFRAIKAQTKTLLEEMDNSEEDDWEDGQPKTKGAAWRDYQRQLARLGGGGCGDSDCEDSECECE</sequence>
<dbReference type="Proteomes" id="UP000566819">
    <property type="component" value="Unassembled WGS sequence"/>
</dbReference>
<dbReference type="Pfam" id="PF00004">
    <property type="entry name" value="AAA"/>
    <property type="match status" value="1"/>
</dbReference>
<dbReference type="InterPro" id="IPR003959">
    <property type="entry name" value="ATPase_AAA_core"/>
</dbReference>
<keyword evidence="4" id="KW-1185">Reference proteome</keyword>
<dbReference type="AlphaFoldDB" id="A0A8H4RM28"/>
<comment type="caution">
    <text evidence="3">The sequence shown here is derived from an EMBL/GenBank/DDBJ whole genome shotgun (WGS) entry which is preliminary data.</text>
</comment>
<dbReference type="SUPFAM" id="SSF52540">
    <property type="entry name" value="P-loop containing nucleoside triphosphate hydrolases"/>
    <property type="match status" value="1"/>
</dbReference>
<dbReference type="OrthoDB" id="2115716at2759"/>
<accession>A0A8H4RM28</accession>
<proteinExistence type="predicted"/>
<dbReference type="InterPro" id="IPR027417">
    <property type="entry name" value="P-loop_NTPase"/>
</dbReference>
<dbReference type="Gene3D" id="3.40.50.300">
    <property type="entry name" value="P-loop containing nucleotide triphosphate hydrolases"/>
    <property type="match status" value="1"/>
</dbReference>
<dbReference type="GO" id="GO:0016887">
    <property type="term" value="F:ATP hydrolysis activity"/>
    <property type="evidence" value="ECO:0007669"/>
    <property type="project" value="InterPro"/>
</dbReference>
<name>A0A8H4RM28_9HELO</name>
<evidence type="ECO:0000313" key="4">
    <source>
        <dbReference type="Proteomes" id="UP000566819"/>
    </source>
</evidence>
<feature type="compositionally biased region" description="Acidic residues" evidence="1">
    <location>
        <begin position="511"/>
        <end position="523"/>
    </location>
</feature>
<gene>
    <name evidence="3" type="ORF">G7Y89_g6785</name>
</gene>
<dbReference type="InterPro" id="IPR050168">
    <property type="entry name" value="AAA_ATPase_domain"/>
</dbReference>
<reference evidence="3 4" key="1">
    <citation type="submission" date="2020-03" db="EMBL/GenBank/DDBJ databases">
        <title>Draft Genome Sequence of Cudoniella acicularis.</title>
        <authorList>
            <person name="Buettner E."/>
            <person name="Kellner H."/>
        </authorList>
    </citation>
    <scope>NUCLEOTIDE SEQUENCE [LARGE SCALE GENOMIC DNA]</scope>
    <source>
        <strain evidence="3 4">DSM 108380</strain>
    </source>
</reference>
<dbReference type="CDD" id="cd19481">
    <property type="entry name" value="RecA-like_protease"/>
    <property type="match status" value="1"/>
</dbReference>
<feature type="domain" description="AAA+ ATPase" evidence="2">
    <location>
        <begin position="234"/>
        <end position="362"/>
    </location>
</feature>
<dbReference type="PANTHER" id="PTHR23077:SF132">
    <property type="entry name" value="ATP-DEPENDENT ZN PROTEASE"/>
    <property type="match status" value="1"/>
</dbReference>
<dbReference type="InterPro" id="IPR003593">
    <property type="entry name" value="AAA+_ATPase"/>
</dbReference>
<evidence type="ECO:0000256" key="1">
    <source>
        <dbReference type="SAM" id="MobiDB-lite"/>
    </source>
</evidence>
<protein>
    <recommendedName>
        <fullName evidence="2">AAA+ ATPase domain-containing protein</fullName>
    </recommendedName>
</protein>
<feature type="region of interest" description="Disordered" evidence="1">
    <location>
        <begin position="448"/>
        <end position="483"/>
    </location>
</feature>
<dbReference type="GO" id="GO:1990275">
    <property type="term" value="F:preribosome binding"/>
    <property type="evidence" value="ECO:0007669"/>
    <property type="project" value="TreeGrafter"/>
</dbReference>
<dbReference type="SMART" id="SM00382">
    <property type="entry name" value="AAA"/>
    <property type="match status" value="1"/>
</dbReference>
<organism evidence="3 4">
    <name type="scientific">Cudoniella acicularis</name>
    <dbReference type="NCBI Taxonomy" id="354080"/>
    <lineage>
        <taxon>Eukaryota</taxon>
        <taxon>Fungi</taxon>
        <taxon>Dikarya</taxon>
        <taxon>Ascomycota</taxon>
        <taxon>Pezizomycotina</taxon>
        <taxon>Leotiomycetes</taxon>
        <taxon>Helotiales</taxon>
        <taxon>Tricladiaceae</taxon>
        <taxon>Cudoniella</taxon>
    </lineage>
</organism>
<dbReference type="EMBL" id="JAAMPI010000454">
    <property type="protein sequence ID" value="KAF4631341.1"/>
    <property type="molecule type" value="Genomic_DNA"/>
</dbReference>
<evidence type="ECO:0000313" key="3">
    <source>
        <dbReference type="EMBL" id="KAF4631341.1"/>
    </source>
</evidence>
<dbReference type="GO" id="GO:0003723">
    <property type="term" value="F:RNA binding"/>
    <property type="evidence" value="ECO:0007669"/>
    <property type="project" value="TreeGrafter"/>
</dbReference>